<keyword evidence="2" id="KW-1185">Reference proteome</keyword>
<accession>A0A2Z2N6P6</accession>
<proteinExistence type="predicted"/>
<dbReference type="AlphaFoldDB" id="A0A2Z2N6P6"/>
<evidence type="ECO:0000313" key="2">
    <source>
        <dbReference type="Proteomes" id="UP000250189"/>
    </source>
</evidence>
<gene>
    <name evidence="1" type="ORF">A3L04_06395</name>
</gene>
<name>A0A2Z2N6P6_9EURY</name>
<dbReference type="EMBL" id="CP015193">
    <property type="protein sequence ID" value="ASJ16727.1"/>
    <property type="molecule type" value="Genomic_DNA"/>
</dbReference>
<organism evidence="1 2">
    <name type="scientific">Thermococcus chitonophagus</name>
    <dbReference type="NCBI Taxonomy" id="54262"/>
    <lineage>
        <taxon>Archaea</taxon>
        <taxon>Methanobacteriati</taxon>
        <taxon>Methanobacteriota</taxon>
        <taxon>Thermococci</taxon>
        <taxon>Thermococcales</taxon>
        <taxon>Thermococcaceae</taxon>
        <taxon>Thermococcus</taxon>
    </lineage>
</organism>
<evidence type="ECO:0008006" key="3">
    <source>
        <dbReference type="Google" id="ProtNLM"/>
    </source>
</evidence>
<dbReference type="GeneID" id="33322192"/>
<protein>
    <recommendedName>
        <fullName evidence="3">CpXC domain-containing protein</fullName>
    </recommendedName>
</protein>
<dbReference type="OrthoDB" id="385426at2157"/>
<sequence length="168" mass="19359">MNNVPRKCLYCGNQNITVMKASKIIFSLQTLAQIVSSGQITEYEIVTSPFKIVCEYCGKRYIIIADHDNNPEFLNFVLDKLQFENEEAIAQEIISWGIDPRDIFYNAYAIVIPEGIANNTRRWLSSKTKKVAYELHILFKSNGQNFYLSAYRNNKTGEIIGKHIEIIR</sequence>
<evidence type="ECO:0000313" key="1">
    <source>
        <dbReference type="EMBL" id="ASJ16727.1"/>
    </source>
</evidence>
<reference evidence="1 2" key="1">
    <citation type="submission" date="2016-04" db="EMBL/GenBank/DDBJ databases">
        <title>Complete genome sequence of Thermococcus chitonophagus type strain GC74.</title>
        <authorList>
            <person name="Oger P.M."/>
        </authorList>
    </citation>
    <scope>NUCLEOTIDE SEQUENCE [LARGE SCALE GENOMIC DNA]</scope>
    <source>
        <strain evidence="1 2">GC74</strain>
    </source>
</reference>
<dbReference type="Proteomes" id="UP000250189">
    <property type="component" value="Chromosome"/>
</dbReference>
<dbReference type="RefSeq" id="WP_068578049.1">
    <property type="nucleotide sequence ID" value="NZ_CP015193.1"/>
</dbReference>